<feature type="transmembrane region" description="Helical" evidence="10">
    <location>
        <begin position="387"/>
        <end position="405"/>
    </location>
</feature>
<evidence type="ECO:0000256" key="10">
    <source>
        <dbReference type="RuleBase" id="RU364027"/>
    </source>
</evidence>
<comment type="function">
    <text evidence="10">Phospholipid scramblase involved in autophagy. Cycles between the preautophagosomal structure/phagophore assembly site (PAS) and the cytoplasmic vesicle pool and supplies membrane for the growing autophagosome. Lipid scramblase activity plays a key role in preautophagosomal structure/phagophore assembly by distributing the phospholipids that arrive through ATG2 from the cytoplasmic to the luminal leaflet of the bilayer, thereby driving autophagosomal membrane expansion.</text>
</comment>
<sequence>MDFAYDTLPSLPEDDGEPVQPLLSSESLEWDAIANLDDFFRRIYKYYEEKGFEVILVSRVLNLLALAFTIAFSAFLLLFVKWHALRSECILKDTCDISEVAFDPHPLKDGFTLWNSLRVMYVAIFAVYWLYNLAHLFVDLREAAVISHFTRHRLGLSARQLKTVTWPEVARRIVDVQKQTRLCITRDLTEKDVVSRIMRKENYLIGMLNKGVLALNVTIPGLGKRFMLTKTLEWNLHWCILDAMLDDNFCIREDFKHDAPRLQRRFRRVAVANLLLAPFLLVFLLIYFFMRNAEKFYHQPSSAGARRWSSLAAWRLREFNELPHYLNHRLNASHKAAEKYIQQFPSPVLSHMAKFVAFLAGSFAALLLFMALVDDTLLERHLFGRNLVWWAATLGIVLAVSRAFIAETGVAFEPELALLEVVAHTHWLPRHWRGRAHTQEVQQQFQELFQFKALLFLEEITSIVLTPFVLYFSLPKCAPAILAFVRDFSVHVPGVGDICSLGAFDFERHGNSKYGSPSQAPKAARSRQGKMEKSFLSFAATYPTWEPDSAAKQMLLSLGQAPPLRNGLITSESDCHPMQSAIAASLFPGAPRNPAYHNISPYSVAAAGSMHRLALRTTPGMASMQNSIFGSAEITAGAASVAASYGGNELEERVAAGQLLLQSFYEDRERTMRLGGLHHARQSSARRDSGDLGRSGGGLGSSAAQRGSREDDAGFLLPRKRQDLASAPQEAHANGGSTGGPQQQQQAGMAFPREARPGRVQWAAERGSVRPPTMNGRLPQIAEQEGLDAQRQLWRQPSGQPGSEGRAAGGLLGRTGLFRSRSSSDREEARASEMSFVHRGPSAQEEQPQQPRGEEPAHNDAHMQQEFRPEQGFGRGQDPLGAADQGHLAPDAELQSAHSGGLFEPLHEAMLEPHTAVQGSPGSSLTWHDDQVPSEGDLEAGFGGLSESSPQDRGFSSSHWEK</sequence>
<dbReference type="PANTHER" id="PTHR13038">
    <property type="entry name" value="APG9 AUTOPHAGY 9"/>
    <property type="match status" value="1"/>
</dbReference>
<keyword evidence="8 10" id="KW-0445">Lipid transport</keyword>
<evidence type="ECO:0000256" key="2">
    <source>
        <dbReference type="ARBA" id="ARBA00006185"/>
    </source>
</evidence>
<evidence type="ECO:0000256" key="3">
    <source>
        <dbReference type="ARBA" id="ARBA00018074"/>
    </source>
</evidence>
<evidence type="ECO:0000256" key="11">
    <source>
        <dbReference type="SAM" id="MobiDB-lite"/>
    </source>
</evidence>
<dbReference type="InterPro" id="IPR007241">
    <property type="entry name" value="Autophagy-rel_prot_9"/>
</dbReference>
<evidence type="ECO:0000256" key="4">
    <source>
        <dbReference type="ARBA" id="ARBA00022448"/>
    </source>
</evidence>
<feature type="compositionally biased region" description="Polar residues" evidence="11">
    <location>
        <begin position="946"/>
        <end position="962"/>
    </location>
</feature>
<feature type="transmembrane region" description="Helical" evidence="10">
    <location>
        <begin position="111"/>
        <end position="131"/>
    </location>
</feature>
<feature type="compositionally biased region" description="Basic and acidic residues" evidence="11">
    <location>
        <begin position="822"/>
        <end position="831"/>
    </location>
</feature>
<feature type="region of interest" description="Disordered" evidence="11">
    <location>
        <begin position="794"/>
        <end position="900"/>
    </location>
</feature>
<keyword evidence="13" id="KW-1185">Reference proteome</keyword>
<proteinExistence type="inferred from homology"/>
<dbReference type="Pfam" id="PF04109">
    <property type="entry name" value="ATG9"/>
    <property type="match status" value="1"/>
</dbReference>
<dbReference type="Proteomes" id="UP001491310">
    <property type="component" value="Unassembled WGS sequence"/>
</dbReference>
<evidence type="ECO:0000256" key="8">
    <source>
        <dbReference type="ARBA" id="ARBA00023055"/>
    </source>
</evidence>
<reference evidence="12 13" key="1">
    <citation type="journal article" date="2024" name="Nat. Commun.">
        <title>Phylogenomics reveals the evolutionary origins of lichenization in chlorophyte algae.</title>
        <authorList>
            <person name="Puginier C."/>
            <person name="Libourel C."/>
            <person name="Otte J."/>
            <person name="Skaloud P."/>
            <person name="Haon M."/>
            <person name="Grisel S."/>
            <person name="Petersen M."/>
            <person name="Berrin J.G."/>
            <person name="Delaux P.M."/>
            <person name="Dal Grande F."/>
            <person name="Keller J."/>
        </authorList>
    </citation>
    <scope>NUCLEOTIDE SEQUENCE [LARGE SCALE GENOMIC DNA]</scope>
    <source>
        <strain evidence="12 13">SAG 216-7</strain>
    </source>
</reference>
<keyword evidence="5 10" id="KW-0812">Transmembrane</keyword>
<evidence type="ECO:0000256" key="1">
    <source>
        <dbReference type="ARBA" id="ARBA00004511"/>
    </source>
</evidence>
<feature type="compositionally biased region" description="Basic and acidic residues" evidence="11">
    <location>
        <begin position="852"/>
        <end position="869"/>
    </location>
</feature>
<evidence type="ECO:0000256" key="6">
    <source>
        <dbReference type="ARBA" id="ARBA00022989"/>
    </source>
</evidence>
<evidence type="ECO:0000256" key="5">
    <source>
        <dbReference type="ARBA" id="ARBA00022692"/>
    </source>
</evidence>
<dbReference type="PANTHER" id="PTHR13038:SF10">
    <property type="entry name" value="AUTOPHAGY-RELATED PROTEIN 9"/>
    <property type="match status" value="1"/>
</dbReference>
<name>A0ABR2YFL6_9CHLO</name>
<keyword evidence="7 10" id="KW-0072">Autophagy</keyword>
<feature type="transmembrane region" description="Helical" evidence="10">
    <location>
        <begin position="270"/>
        <end position="290"/>
    </location>
</feature>
<keyword evidence="6 10" id="KW-1133">Transmembrane helix</keyword>
<gene>
    <name evidence="12" type="ORF">WJX75_000592</name>
</gene>
<evidence type="ECO:0000313" key="13">
    <source>
        <dbReference type="Proteomes" id="UP001491310"/>
    </source>
</evidence>
<feature type="compositionally biased region" description="Polar residues" evidence="11">
    <location>
        <begin position="917"/>
        <end position="926"/>
    </location>
</feature>
<organism evidence="12 13">
    <name type="scientific">Coccomyxa subellipsoidea</name>
    <dbReference type="NCBI Taxonomy" id="248742"/>
    <lineage>
        <taxon>Eukaryota</taxon>
        <taxon>Viridiplantae</taxon>
        <taxon>Chlorophyta</taxon>
        <taxon>core chlorophytes</taxon>
        <taxon>Trebouxiophyceae</taxon>
        <taxon>Trebouxiophyceae incertae sedis</taxon>
        <taxon>Coccomyxaceae</taxon>
        <taxon>Coccomyxa</taxon>
    </lineage>
</organism>
<evidence type="ECO:0000256" key="7">
    <source>
        <dbReference type="ARBA" id="ARBA00023006"/>
    </source>
</evidence>
<comment type="caution">
    <text evidence="12">The sequence shown here is derived from an EMBL/GenBank/DDBJ whole genome shotgun (WGS) entry which is preliminary data.</text>
</comment>
<dbReference type="EMBL" id="JALJOT010000013">
    <property type="protein sequence ID" value="KAK9903924.1"/>
    <property type="molecule type" value="Genomic_DNA"/>
</dbReference>
<evidence type="ECO:0000256" key="9">
    <source>
        <dbReference type="ARBA" id="ARBA00023136"/>
    </source>
</evidence>
<feature type="region of interest" description="Disordered" evidence="11">
    <location>
        <begin position="724"/>
        <end position="776"/>
    </location>
</feature>
<accession>A0ABR2YFL6</accession>
<evidence type="ECO:0000313" key="12">
    <source>
        <dbReference type="EMBL" id="KAK9903924.1"/>
    </source>
</evidence>
<keyword evidence="4 10" id="KW-0813">Transport</keyword>
<feature type="region of interest" description="Disordered" evidence="11">
    <location>
        <begin position="675"/>
        <end position="710"/>
    </location>
</feature>
<keyword evidence="9 10" id="KW-0472">Membrane</keyword>
<comment type="similarity">
    <text evidence="2 10">Belongs to the ATG9 family.</text>
</comment>
<feature type="transmembrane region" description="Helical" evidence="10">
    <location>
        <begin position="355"/>
        <end position="375"/>
    </location>
</feature>
<protein>
    <recommendedName>
        <fullName evidence="3 10">Autophagy-related protein 9</fullName>
    </recommendedName>
</protein>
<comment type="subcellular location">
    <subcellularLocation>
        <location evidence="1 10">Preautophagosomal structure membrane</location>
        <topology evidence="1 10">Multi-pass membrane protein</topology>
    </subcellularLocation>
</comment>
<feature type="region of interest" description="Disordered" evidence="11">
    <location>
        <begin position="914"/>
        <end position="962"/>
    </location>
</feature>
<feature type="transmembrane region" description="Helical" evidence="10">
    <location>
        <begin position="60"/>
        <end position="80"/>
    </location>
</feature>